<dbReference type="EMBL" id="AB172322">
    <property type="protein sequence ID" value="BAE89384.1"/>
    <property type="molecule type" value="mRNA"/>
</dbReference>
<dbReference type="AlphaFoldDB" id="I7GBW6"/>
<name>I7GBW6_MACFA</name>
<proteinExistence type="evidence at transcript level"/>
<organism evidence="1">
    <name type="scientific">Macaca fascicularis</name>
    <name type="common">Crab-eating macaque</name>
    <name type="synonym">Cynomolgus monkey</name>
    <dbReference type="NCBI Taxonomy" id="9541"/>
    <lineage>
        <taxon>Eukaryota</taxon>
        <taxon>Metazoa</taxon>
        <taxon>Chordata</taxon>
        <taxon>Craniata</taxon>
        <taxon>Vertebrata</taxon>
        <taxon>Euteleostomi</taxon>
        <taxon>Mammalia</taxon>
        <taxon>Eutheria</taxon>
        <taxon>Euarchontoglires</taxon>
        <taxon>Primates</taxon>
        <taxon>Haplorrhini</taxon>
        <taxon>Catarrhini</taxon>
        <taxon>Cercopithecidae</taxon>
        <taxon>Cercopithecinae</taxon>
        <taxon>Macaca</taxon>
    </lineage>
</organism>
<protein>
    <submittedName>
        <fullName evidence="1">Macaca fascicularis brain cDNA clone: QflA-17645, similar to human DIX domain containing 1 (DIXDC1), mRNA, RefSeq: NM_033425.1</fullName>
    </submittedName>
</protein>
<evidence type="ECO:0000313" key="1">
    <source>
        <dbReference type="EMBL" id="BAE89384.1"/>
    </source>
</evidence>
<reference evidence="1" key="1">
    <citation type="journal article" date="2007" name="PLoS Biol.">
        <title>Rate of evolution in brain-expressed genes in humans and other primates.</title>
        <authorList>
            <person name="Wang H.-Y."/>
            <person name="Chien H.-C."/>
            <person name="Osada N."/>
            <person name="Hashimoto K."/>
            <person name="Sugano S."/>
            <person name="Gojobori T."/>
            <person name="Chou C.-K."/>
            <person name="Tsai S.-F."/>
            <person name="Wu C.-I."/>
            <person name="Shen C.-K.J."/>
        </authorList>
    </citation>
    <scope>NUCLEOTIDE SEQUENCE</scope>
</reference>
<sequence length="71" mass="8193">MPVIPALWEADAGRLLEPRSSRPTWATQQDSISTKKFYYKSSWGWWHIPVVAATQEVEVGRLLEHRSLSLQ</sequence>
<accession>I7GBW6</accession>